<organism evidence="1 2">
    <name type="scientific">Psychrobacillus faecigallinarum</name>
    <dbReference type="NCBI Taxonomy" id="2762235"/>
    <lineage>
        <taxon>Bacteria</taxon>
        <taxon>Bacillati</taxon>
        <taxon>Bacillota</taxon>
        <taxon>Bacilli</taxon>
        <taxon>Bacillales</taxon>
        <taxon>Bacillaceae</taxon>
        <taxon>Psychrobacillus</taxon>
    </lineage>
</organism>
<dbReference type="SUPFAM" id="SSF55961">
    <property type="entry name" value="Bet v1-like"/>
    <property type="match status" value="1"/>
</dbReference>
<keyword evidence="2" id="KW-1185">Reference proteome</keyword>
<name>A0ABR8R993_9BACI</name>
<dbReference type="RefSeq" id="WP_151110042.1">
    <property type="nucleotide sequence ID" value="NZ_JACSQO010000004.1"/>
</dbReference>
<dbReference type="EMBL" id="JACSQO010000004">
    <property type="protein sequence ID" value="MBD7944316.1"/>
    <property type="molecule type" value="Genomic_DNA"/>
</dbReference>
<protein>
    <submittedName>
        <fullName evidence="1">SRPBCC family protein</fullName>
    </submittedName>
</protein>
<comment type="caution">
    <text evidence="1">The sequence shown here is derived from an EMBL/GenBank/DDBJ whole genome shotgun (WGS) entry which is preliminary data.</text>
</comment>
<proteinExistence type="predicted"/>
<evidence type="ECO:0000313" key="1">
    <source>
        <dbReference type="EMBL" id="MBD7944316.1"/>
    </source>
</evidence>
<gene>
    <name evidence="1" type="ORF">H9650_09335</name>
</gene>
<reference evidence="1 2" key="1">
    <citation type="submission" date="2020-08" db="EMBL/GenBank/DDBJ databases">
        <title>A Genomic Blueprint of the Chicken Gut Microbiome.</title>
        <authorList>
            <person name="Gilroy R."/>
            <person name="Ravi A."/>
            <person name="Getino M."/>
            <person name="Pursley I."/>
            <person name="Horton D.L."/>
            <person name="Alikhan N.-F."/>
            <person name="Baker D."/>
            <person name="Gharbi K."/>
            <person name="Hall N."/>
            <person name="Watson M."/>
            <person name="Adriaenssens E.M."/>
            <person name="Foster-Nyarko E."/>
            <person name="Jarju S."/>
            <person name="Secka A."/>
            <person name="Antonio M."/>
            <person name="Oren A."/>
            <person name="Chaudhuri R."/>
            <person name="La Ragione R.M."/>
            <person name="Hildebrand F."/>
            <person name="Pallen M.J."/>
        </authorList>
    </citation>
    <scope>NUCLEOTIDE SEQUENCE [LARGE SCALE GENOMIC DNA]</scope>
    <source>
        <strain evidence="1 2">Sa2BUA9</strain>
    </source>
</reference>
<accession>A0ABR8R993</accession>
<sequence>MKKWKKEIVINAPIEFVWPYFYGDLEKKKVIFPKIIDEEIIKETEEVVGTVIRQSYKNGSLDEYYNLTLKKYINEPNHKLVQETFILNNLFKMKVDYELHQVDEQNTKFTYLSVNRPRNPLLSLFQLFGKDDVIVRFMDRTKNSIENDYNLDKEEAQDEIDTVEGYAEKTE</sequence>
<dbReference type="CDD" id="cd07812">
    <property type="entry name" value="SRPBCC"/>
    <property type="match status" value="1"/>
</dbReference>
<evidence type="ECO:0000313" key="2">
    <source>
        <dbReference type="Proteomes" id="UP000640786"/>
    </source>
</evidence>
<dbReference type="Proteomes" id="UP000640786">
    <property type="component" value="Unassembled WGS sequence"/>
</dbReference>